<dbReference type="Pfam" id="PF01872">
    <property type="entry name" value="RibD_C"/>
    <property type="match status" value="1"/>
</dbReference>
<keyword evidence="3" id="KW-0614">Plasmid</keyword>
<reference evidence="2 4" key="1">
    <citation type="submission" date="2015-11" db="EMBL/GenBank/DDBJ databases">
        <title>The limits of bacterial species coexistence and the symbiotic plasmid transference in sympatric Rhizobium populations.</title>
        <authorList>
            <person name="Perez-Carrascal O.M."/>
            <person name="VanInsberghe D."/>
            <person name="Juarez S."/>
            <person name="Polz M.F."/>
            <person name="Vinuesa P."/>
            <person name="Gonzalez V."/>
        </authorList>
    </citation>
    <scope>NUCLEOTIDE SEQUENCE [LARGE SCALE GENOMIC DNA]</scope>
    <source>
        <strain evidence="2 4">N771</strain>
        <plasmid evidence="2 4">pRphaN771e</plasmid>
    </source>
</reference>
<dbReference type="PANTHER" id="PTHR38011:SF12">
    <property type="entry name" value="BIFUNCTIONAL DEAMINASE-REDUCTASE DOMAIN PROTEIN"/>
    <property type="match status" value="1"/>
</dbReference>
<dbReference type="InterPro" id="IPR050765">
    <property type="entry name" value="Riboflavin_Biosynth_HTPR"/>
</dbReference>
<evidence type="ECO:0000313" key="4">
    <source>
        <dbReference type="Proteomes" id="UP000078551"/>
    </source>
</evidence>
<dbReference type="EMBL" id="CP064935">
    <property type="protein sequence ID" value="QPK12824.1"/>
    <property type="molecule type" value="Genomic_DNA"/>
</dbReference>
<feature type="domain" description="Bacterial bifunctional deaminase-reductase C-terminal" evidence="1">
    <location>
        <begin position="3"/>
        <end position="176"/>
    </location>
</feature>
<evidence type="ECO:0000313" key="3">
    <source>
        <dbReference type="EMBL" id="QPK12824.1"/>
    </source>
</evidence>
<organism evidence="3 5">
    <name type="scientific">Rhizobium phaseoli</name>
    <dbReference type="NCBI Taxonomy" id="396"/>
    <lineage>
        <taxon>Bacteria</taxon>
        <taxon>Pseudomonadati</taxon>
        <taxon>Pseudomonadota</taxon>
        <taxon>Alphaproteobacteria</taxon>
        <taxon>Hyphomicrobiales</taxon>
        <taxon>Rhizobiaceae</taxon>
        <taxon>Rhizobium/Agrobacterium group</taxon>
        <taxon>Rhizobium</taxon>
    </lineage>
</organism>
<gene>
    <name evidence="2" type="ORF">AMC81_PE00124</name>
    <name evidence="3" type="ORF">HER27_028010</name>
</gene>
<dbReference type="Gene3D" id="3.40.430.10">
    <property type="entry name" value="Dihydrofolate Reductase, subunit A"/>
    <property type="match status" value="1"/>
</dbReference>
<dbReference type="Proteomes" id="UP000540266">
    <property type="component" value="Plasmid pBS3d"/>
</dbReference>
<dbReference type="SUPFAM" id="SSF53597">
    <property type="entry name" value="Dihydrofolate reductase-like"/>
    <property type="match status" value="1"/>
</dbReference>
<evidence type="ECO:0000313" key="5">
    <source>
        <dbReference type="Proteomes" id="UP000540266"/>
    </source>
</evidence>
<dbReference type="GO" id="GO:0009231">
    <property type="term" value="P:riboflavin biosynthetic process"/>
    <property type="evidence" value="ECO:0007669"/>
    <property type="project" value="InterPro"/>
</dbReference>
<dbReference type="GeneID" id="45961386"/>
<geneLocation type="plasmid" evidence="2 4">
    <name>pRphaN771e</name>
</geneLocation>
<dbReference type="OrthoDB" id="9782335at2"/>
<sequence>MTKVAFNISMSLDGFITAGNQTREEPLGKNGEFLHEWFFSSGAEGDAYVQRLTSNIGAVICGRKCYDDSIPYWDENGPTGALRLPLFVVTHRPLLASHSTGIYHAVRTIPDAVKQATSAARDKDVSLMGGADIFRQALAGGLVDEIELHIVPVLFGAGTRLFDTLPEQIKLEPTSMLETPLARHIAYRVVK</sequence>
<evidence type="ECO:0000259" key="1">
    <source>
        <dbReference type="Pfam" id="PF01872"/>
    </source>
</evidence>
<evidence type="ECO:0000313" key="2">
    <source>
        <dbReference type="EMBL" id="ANL88372.1"/>
    </source>
</evidence>
<name>A0A192TLN6_9HYPH</name>
<dbReference type="RefSeq" id="WP_037146207.1">
    <property type="nucleotide sequence ID" value="NZ_CP013536.1"/>
</dbReference>
<dbReference type="GO" id="GO:0008703">
    <property type="term" value="F:5-amino-6-(5-phosphoribosylamino)uracil reductase activity"/>
    <property type="evidence" value="ECO:0007669"/>
    <property type="project" value="InterPro"/>
</dbReference>
<keyword evidence="4" id="KW-1185">Reference proteome</keyword>
<geneLocation type="plasmid" evidence="3 5">
    <name>pBS3d</name>
</geneLocation>
<dbReference type="InterPro" id="IPR002734">
    <property type="entry name" value="RibDG_C"/>
</dbReference>
<dbReference type="PANTHER" id="PTHR38011">
    <property type="entry name" value="DIHYDROFOLATE REDUCTASE FAMILY PROTEIN (AFU_ORTHOLOGUE AFUA_8G06820)"/>
    <property type="match status" value="1"/>
</dbReference>
<dbReference type="EMBL" id="CP013573">
    <property type="protein sequence ID" value="ANL88372.1"/>
    <property type="molecule type" value="Genomic_DNA"/>
</dbReference>
<dbReference type="InterPro" id="IPR024072">
    <property type="entry name" value="DHFR-like_dom_sf"/>
</dbReference>
<accession>A0A192TLN6</accession>
<protein>
    <submittedName>
        <fullName evidence="2 3">Dihydrofolate reductase</fullName>
    </submittedName>
</protein>
<dbReference type="AlphaFoldDB" id="A0A192TLN6"/>
<dbReference type="Proteomes" id="UP000078551">
    <property type="component" value="Plasmid pRphaN771e"/>
</dbReference>
<proteinExistence type="predicted"/>
<reference evidence="3 5" key="2">
    <citation type="submission" date="2020-11" db="EMBL/GenBank/DDBJ databases">
        <title>Indigenous Rhizobia Nodulating Common beans in Western Kenya.</title>
        <authorList>
            <person name="Wekesa C.S."/>
            <person name="Oelmueller R."/>
            <person name="Furch A.C."/>
        </authorList>
    </citation>
    <scope>NUCLEOTIDE SEQUENCE [LARGE SCALE GENOMIC DNA]</scope>
    <source>
        <strain evidence="5">BS3</strain>
        <strain evidence="3">S3</strain>
        <plasmid evidence="3 5">pBS3d</plasmid>
    </source>
</reference>